<dbReference type="RefSeq" id="WP_213499201.1">
    <property type="nucleotide sequence ID" value="NZ_CP074694.1"/>
</dbReference>
<evidence type="ECO:0000256" key="1">
    <source>
        <dbReference type="SAM" id="MobiDB-lite"/>
    </source>
</evidence>
<organism evidence="3 4">
    <name type="scientific">Telmatocola sphagniphila</name>
    <dbReference type="NCBI Taxonomy" id="1123043"/>
    <lineage>
        <taxon>Bacteria</taxon>
        <taxon>Pseudomonadati</taxon>
        <taxon>Planctomycetota</taxon>
        <taxon>Planctomycetia</taxon>
        <taxon>Gemmatales</taxon>
        <taxon>Gemmataceae</taxon>
    </lineage>
</organism>
<name>A0A8E6BA69_9BACT</name>
<evidence type="ECO:0000313" key="4">
    <source>
        <dbReference type="Proteomes" id="UP000676194"/>
    </source>
</evidence>
<keyword evidence="4" id="KW-1185">Reference proteome</keyword>
<evidence type="ECO:0000313" key="3">
    <source>
        <dbReference type="EMBL" id="QVL34229.1"/>
    </source>
</evidence>
<gene>
    <name evidence="3" type="ORF">KIH39_10080</name>
</gene>
<evidence type="ECO:0000256" key="2">
    <source>
        <dbReference type="SAM" id="Phobius"/>
    </source>
</evidence>
<accession>A0A8E6BA69</accession>
<protein>
    <submittedName>
        <fullName evidence="3">Uncharacterized protein</fullName>
    </submittedName>
</protein>
<sequence length="547" mass="61461">MADERLATREIDWLKTFPWLRLFRTFLVALDPFKLIVAAVGILTTALAWLIISLFFNNFFFVAKPKLTDFDPKSYQKDGVTDEEAIKKRNDDYSRRLNSWKLQYKLAGSTAIEEYETVDGVKHTIKGGKYRIMPWFEDRGPNPVSMLKNTVTGSPNERNETIGRFLQGQVFVLVEPLLKFLTPVSYLFDAQANTWTRLYLVVLLLVELAIWAFFGGIITRMAISTLAGKETGGLRGAIDFVRKHYISYVSSPVVPIAGLFAIVIGCMVFGLFHLIPGIGDILIDGLGWLIPLGAGFIMALIVLGLVGYPLMYTTLSAEGSDTFDALSRSYNYVYESPWSYLWYSIISILYGAVLVFFVVVVTSLTVYLANWGVSQTILTQTTNREPQYLYTYAPTSFGWRQLLLEGTPLETYNDVYVHKTAAEEYLKEYTWYNIAGAGMVSFWLTAVFMLMLGFSYSYFWTASSMIYLLMRKKVDETEIDEIHIDDADFEPQGAKVPPPSPTPAPEAVNSAPVVQMVDPPTLRAVPPSDIKPIDPPPTSSTDPKPSV</sequence>
<dbReference type="EMBL" id="CP074694">
    <property type="protein sequence ID" value="QVL34229.1"/>
    <property type="molecule type" value="Genomic_DNA"/>
</dbReference>
<feature type="transmembrane region" description="Helical" evidence="2">
    <location>
        <begin position="286"/>
        <end position="308"/>
    </location>
</feature>
<keyword evidence="2" id="KW-1133">Transmembrane helix</keyword>
<feature type="region of interest" description="Disordered" evidence="1">
    <location>
        <begin position="486"/>
        <end position="547"/>
    </location>
</feature>
<dbReference type="AlphaFoldDB" id="A0A8E6BA69"/>
<feature type="transmembrane region" description="Helical" evidence="2">
    <location>
        <begin position="340"/>
        <end position="369"/>
    </location>
</feature>
<dbReference type="KEGG" id="tsph:KIH39_10080"/>
<feature type="transmembrane region" description="Helical" evidence="2">
    <location>
        <begin position="198"/>
        <end position="223"/>
    </location>
</feature>
<feature type="transmembrane region" description="Helical" evidence="2">
    <location>
        <begin position="253"/>
        <end position="274"/>
    </location>
</feature>
<keyword evidence="2" id="KW-0812">Transmembrane</keyword>
<feature type="transmembrane region" description="Helical" evidence="2">
    <location>
        <begin position="35"/>
        <end position="56"/>
    </location>
</feature>
<dbReference type="Proteomes" id="UP000676194">
    <property type="component" value="Chromosome"/>
</dbReference>
<reference evidence="3" key="1">
    <citation type="submission" date="2021-05" db="EMBL/GenBank/DDBJ databases">
        <title>Complete genome sequence of the cellulolytic planctomycete Telmatocola sphagniphila SP2T and characterization of the first cellulase from planctomycetes.</title>
        <authorList>
            <person name="Rakitin A.L."/>
            <person name="Beletsky A.V."/>
            <person name="Naumoff D.G."/>
            <person name="Kulichevskaya I.S."/>
            <person name="Mardanov A.V."/>
            <person name="Ravin N.V."/>
            <person name="Dedysh S.N."/>
        </authorList>
    </citation>
    <scope>NUCLEOTIDE SEQUENCE</scope>
    <source>
        <strain evidence="3">SP2T</strain>
    </source>
</reference>
<keyword evidence="2" id="KW-0472">Membrane</keyword>
<proteinExistence type="predicted"/>